<proteinExistence type="predicted"/>
<keyword evidence="1" id="KW-0812">Transmembrane</keyword>
<dbReference type="Proteomes" id="UP001497516">
    <property type="component" value="Chromosome 7"/>
</dbReference>
<evidence type="ECO:0000313" key="3">
    <source>
        <dbReference type="Proteomes" id="UP001497516"/>
    </source>
</evidence>
<keyword evidence="1" id="KW-0472">Membrane</keyword>
<evidence type="ECO:0000256" key="1">
    <source>
        <dbReference type="SAM" id="Phobius"/>
    </source>
</evidence>
<protein>
    <submittedName>
        <fullName evidence="2">Uncharacterized protein</fullName>
    </submittedName>
</protein>
<keyword evidence="3" id="KW-1185">Reference proteome</keyword>
<keyword evidence="1" id="KW-1133">Transmembrane helix</keyword>
<name>A0AAV2FPQ9_9ROSI</name>
<sequence length="113" mass="13188">MAAGSTAADRFFRNWVFVASLLGVDHGIKGRSYHCNCRCALHKKIPRQRRWRPRLGWNRAWRWIMSVEGLFLLDLLYFTGYMKEEGLARDVLLLENHPNAAIDRGFGAVQRQR</sequence>
<gene>
    <name evidence="2" type="ORF">LTRI10_LOCUS40148</name>
</gene>
<dbReference type="EMBL" id="OZ034820">
    <property type="protein sequence ID" value="CAL1399992.1"/>
    <property type="molecule type" value="Genomic_DNA"/>
</dbReference>
<organism evidence="2 3">
    <name type="scientific">Linum trigynum</name>
    <dbReference type="NCBI Taxonomy" id="586398"/>
    <lineage>
        <taxon>Eukaryota</taxon>
        <taxon>Viridiplantae</taxon>
        <taxon>Streptophyta</taxon>
        <taxon>Embryophyta</taxon>
        <taxon>Tracheophyta</taxon>
        <taxon>Spermatophyta</taxon>
        <taxon>Magnoliopsida</taxon>
        <taxon>eudicotyledons</taxon>
        <taxon>Gunneridae</taxon>
        <taxon>Pentapetalae</taxon>
        <taxon>rosids</taxon>
        <taxon>fabids</taxon>
        <taxon>Malpighiales</taxon>
        <taxon>Linaceae</taxon>
        <taxon>Linum</taxon>
    </lineage>
</organism>
<evidence type="ECO:0000313" key="2">
    <source>
        <dbReference type="EMBL" id="CAL1399992.1"/>
    </source>
</evidence>
<accession>A0AAV2FPQ9</accession>
<dbReference type="AlphaFoldDB" id="A0AAV2FPQ9"/>
<feature type="transmembrane region" description="Helical" evidence="1">
    <location>
        <begin position="60"/>
        <end position="79"/>
    </location>
</feature>
<reference evidence="2 3" key="1">
    <citation type="submission" date="2024-04" db="EMBL/GenBank/DDBJ databases">
        <authorList>
            <person name="Fracassetti M."/>
        </authorList>
    </citation>
    <scope>NUCLEOTIDE SEQUENCE [LARGE SCALE GENOMIC DNA]</scope>
</reference>